<name>A0A6J1KX89_CUCMA</name>
<keyword evidence="1" id="KW-0732">Signal</keyword>
<evidence type="ECO:0000313" key="3">
    <source>
        <dbReference type="RefSeq" id="XP_023006246.1"/>
    </source>
</evidence>
<organism evidence="2 3">
    <name type="scientific">Cucurbita maxima</name>
    <name type="common">Pumpkin</name>
    <name type="synonym">Winter squash</name>
    <dbReference type="NCBI Taxonomy" id="3661"/>
    <lineage>
        <taxon>Eukaryota</taxon>
        <taxon>Viridiplantae</taxon>
        <taxon>Streptophyta</taxon>
        <taxon>Embryophyta</taxon>
        <taxon>Tracheophyta</taxon>
        <taxon>Spermatophyta</taxon>
        <taxon>Magnoliopsida</taxon>
        <taxon>eudicotyledons</taxon>
        <taxon>Gunneridae</taxon>
        <taxon>Pentapetalae</taxon>
        <taxon>rosids</taxon>
        <taxon>fabids</taxon>
        <taxon>Cucurbitales</taxon>
        <taxon>Cucurbitaceae</taxon>
        <taxon>Cucurbiteae</taxon>
        <taxon>Cucurbita</taxon>
    </lineage>
</organism>
<evidence type="ECO:0000313" key="2">
    <source>
        <dbReference type="Proteomes" id="UP000504608"/>
    </source>
</evidence>
<feature type="signal peptide" evidence="1">
    <location>
        <begin position="1"/>
        <end position="24"/>
    </location>
</feature>
<protein>
    <submittedName>
        <fullName evidence="3">Pectinesterase inhibitor-like</fullName>
    </submittedName>
</protein>
<proteinExistence type="predicted"/>
<feature type="chain" id="PRO_5026991943" evidence="1">
    <location>
        <begin position="25"/>
        <end position="151"/>
    </location>
</feature>
<dbReference type="Gene3D" id="1.20.140.40">
    <property type="entry name" value="Invertase/pectin methylesterase inhibitor family protein"/>
    <property type="match status" value="1"/>
</dbReference>
<sequence length="151" mass="16591">MGVFSYVGFSLCCVLFFGVVLSHADTMLQNDTISTICPNTNNPLLCWQMLKPGLEAKEIANLELKKRYSYCSKSIKSTVTDIEVAQEYMGYGSYIVADLNTMGAFTDSGDCLNSFNQPPPEPSVLQKSVKNLNDICEIACHLTHFIAGDDA</sequence>
<dbReference type="InterPro" id="IPR035513">
    <property type="entry name" value="Invertase/methylesterase_inhib"/>
</dbReference>
<dbReference type="AlphaFoldDB" id="A0A6J1KX89"/>
<gene>
    <name evidence="3" type="primary">LOC111499036</name>
</gene>
<dbReference type="GeneID" id="111499036"/>
<dbReference type="Proteomes" id="UP000504608">
    <property type="component" value="Unplaced"/>
</dbReference>
<dbReference type="KEGG" id="cmax:111499036"/>
<dbReference type="OrthoDB" id="764172at2759"/>
<accession>A0A6J1KX89</accession>
<reference evidence="3" key="1">
    <citation type="submission" date="2025-08" db="UniProtKB">
        <authorList>
            <consortium name="RefSeq"/>
        </authorList>
    </citation>
    <scope>IDENTIFICATION</scope>
    <source>
        <tissue evidence="3">Young leaves</tissue>
    </source>
</reference>
<keyword evidence="2" id="KW-1185">Reference proteome</keyword>
<evidence type="ECO:0000256" key="1">
    <source>
        <dbReference type="SAM" id="SignalP"/>
    </source>
</evidence>
<dbReference type="SUPFAM" id="SSF101148">
    <property type="entry name" value="Plant invertase/pectin methylesterase inhibitor"/>
    <property type="match status" value="1"/>
</dbReference>
<dbReference type="RefSeq" id="XP_023006246.1">
    <property type="nucleotide sequence ID" value="XM_023150478.1"/>
</dbReference>